<feature type="binding site" evidence="7">
    <location>
        <position position="143"/>
    </location>
    <ligand>
        <name>4-imidazolone-5-propanoate</name>
        <dbReference type="ChEBI" id="CHEBI:77893"/>
    </ligand>
</feature>
<keyword evidence="6 7" id="KW-0408">Iron</keyword>
<keyword evidence="3 7" id="KW-0378">Hydrolase</keyword>
<dbReference type="Gene3D" id="2.30.40.10">
    <property type="entry name" value="Urease, subunit C, domain 1"/>
    <property type="match status" value="1"/>
</dbReference>
<evidence type="ECO:0000256" key="7">
    <source>
        <dbReference type="HAMAP-Rule" id="MF_00372"/>
    </source>
</evidence>
<feature type="binding site" evidence="7">
    <location>
        <position position="71"/>
    </location>
    <ligand>
        <name>Zn(2+)</name>
        <dbReference type="ChEBI" id="CHEBI:29105"/>
    </ligand>
</feature>
<feature type="binding site" evidence="7">
    <location>
        <position position="176"/>
    </location>
    <ligand>
        <name>4-imidazolone-5-propanoate</name>
        <dbReference type="ChEBI" id="CHEBI:77893"/>
    </ligand>
</feature>
<evidence type="ECO:0000256" key="5">
    <source>
        <dbReference type="ARBA" id="ARBA00022833"/>
    </source>
</evidence>
<reference evidence="9 10" key="1">
    <citation type="submission" date="2024-05" db="EMBL/GenBank/DDBJ databases">
        <title>Three bacterial strains, DH-69, EH-24, and ECK-19 isolated from coastal sediments.</title>
        <authorList>
            <person name="Ye Y.-Q."/>
            <person name="Du Z.-J."/>
        </authorList>
    </citation>
    <scope>NUCLEOTIDE SEQUENCE [LARGE SCALE GENOMIC DNA]</scope>
    <source>
        <strain evidence="9 10">ECK-19</strain>
    </source>
</reference>
<dbReference type="InterPro" id="IPR011059">
    <property type="entry name" value="Metal-dep_hydrolase_composite"/>
</dbReference>
<comment type="similarity">
    <text evidence="7">Belongs to the metallo-dependent hydrolases superfamily. HutI family.</text>
</comment>
<feature type="binding site" evidence="7">
    <location>
        <position position="241"/>
    </location>
    <ligand>
        <name>Fe(3+)</name>
        <dbReference type="ChEBI" id="CHEBI:29034"/>
    </ligand>
</feature>
<dbReference type="CDD" id="cd01296">
    <property type="entry name" value="Imidazolone-5PH"/>
    <property type="match status" value="1"/>
</dbReference>
<name>A0ABV3Z6H9_9PROT</name>
<evidence type="ECO:0000256" key="4">
    <source>
        <dbReference type="ARBA" id="ARBA00022808"/>
    </source>
</evidence>
<dbReference type="RefSeq" id="WP_369314403.1">
    <property type="nucleotide sequence ID" value="NZ_JBEHZE010000001.1"/>
</dbReference>
<comment type="catalytic activity">
    <reaction evidence="7">
        <text>4-imidazolone-5-propanoate + H2O = N-formimidoyl-L-glutamate</text>
        <dbReference type="Rhea" id="RHEA:23660"/>
        <dbReference type="ChEBI" id="CHEBI:15377"/>
        <dbReference type="ChEBI" id="CHEBI:58928"/>
        <dbReference type="ChEBI" id="CHEBI:77893"/>
        <dbReference type="EC" id="3.5.2.7"/>
    </reaction>
</comment>
<feature type="binding site" evidence="7">
    <location>
        <position position="143"/>
    </location>
    <ligand>
        <name>N-formimidoyl-L-glutamate</name>
        <dbReference type="ChEBI" id="CHEBI:58928"/>
    </ligand>
</feature>
<gene>
    <name evidence="7 9" type="primary">hutI</name>
    <name evidence="9" type="ORF">ABFZ84_12760</name>
</gene>
<feature type="binding site" evidence="7">
    <location>
        <position position="321"/>
    </location>
    <ligand>
        <name>4-imidazolone-5-propanoate</name>
        <dbReference type="ChEBI" id="CHEBI:77893"/>
    </ligand>
</feature>
<dbReference type="SUPFAM" id="SSF51556">
    <property type="entry name" value="Metallo-dependent hydrolases"/>
    <property type="match status" value="1"/>
</dbReference>
<dbReference type="NCBIfam" id="TIGR01224">
    <property type="entry name" value="hutI"/>
    <property type="match status" value="1"/>
</dbReference>
<dbReference type="Pfam" id="PF01979">
    <property type="entry name" value="Amidohydro_1"/>
    <property type="match status" value="1"/>
</dbReference>
<keyword evidence="5 7" id="KW-0862">Zinc</keyword>
<evidence type="ECO:0000256" key="3">
    <source>
        <dbReference type="ARBA" id="ARBA00022801"/>
    </source>
</evidence>
<feature type="binding site" evidence="7">
    <location>
        <position position="71"/>
    </location>
    <ligand>
        <name>Fe(3+)</name>
        <dbReference type="ChEBI" id="CHEBI:29034"/>
    </ligand>
</feature>
<comment type="pathway">
    <text evidence="7">Amino-acid degradation; L-histidine degradation into L-glutamate; N-formimidoyl-L-glutamate from L-histidine: step 3/3.</text>
</comment>
<feature type="binding site" evidence="7">
    <location>
        <position position="73"/>
    </location>
    <ligand>
        <name>Zn(2+)</name>
        <dbReference type="ChEBI" id="CHEBI:29105"/>
    </ligand>
</feature>
<sequence length="402" mass="42854">MWDKIYINAVLATMDGNAPYGLIERGALAIEQGKISFIGTMDSLTGAADSLAHEVIDLSGRLITPGLIDCHTHLIFGGDRSGEFEARLLGKSYEEIAKAGGGIISTVRATREASEAELVALALPRLDAFIAEGVTTIEIKSGYGLTVKDEIKMLRAARQLEHERPIRVRKTLLAAHAVPPEFKGNADGYIDLVCNEIMPAAHAEGLVDAVDGFCEGIGFSTQQIERVFETAKTLGLPIKLHAEQLSDLGGARLAAKYGGLSADHLEYLSPQDTQILANAGTVAVLLPGAFYYLRETKLPPIKALRDAGAHMAIATDCNPGTSPMTSVLLAMNMCCTLFQLTPEEALAGTTCHAARALGLDDCGMLKSGFRADLAIWDIHHPASLAYTIGHNSLKVRAFSGSD</sequence>
<dbReference type="InterPro" id="IPR032466">
    <property type="entry name" value="Metal_Hydrolase"/>
</dbReference>
<feature type="binding site" evidence="7">
    <location>
        <position position="316"/>
    </location>
    <ligand>
        <name>Fe(3+)</name>
        <dbReference type="ChEBI" id="CHEBI:29034"/>
    </ligand>
</feature>
<accession>A0ABV3Z6H9</accession>
<feature type="binding site" evidence="7">
    <location>
        <position position="241"/>
    </location>
    <ligand>
        <name>Zn(2+)</name>
        <dbReference type="ChEBI" id="CHEBI:29105"/>
    </ligand>
</feature>
<feature type="binding site" evidence="7">
    <location>
        <position position="80"/>
    </location>
    <ligand>
        <name>4-imidazolone-5-propanoate</name>
        <dbReference type="ChEBI" id="CHEBI:77893"/>
    </ligand>
</feature>
<comment type="cofactor">
    <cofactor evidence="7">
        <name>Zn(2+)</name>
        <dbReference type="ChEBI" id="CHEBI:29105"/>
    </cofactor>
    <cofactor evidence="7">
        <name>Fe(3+)</name>
        <dbReference type="ChEBI" id="CHEBI:29034"/>
    </cofactor>
    <text evidence="7">Binds 1 zinc or iron ion per subunit.</text>
</comment>
<dbReference type="EMBL" id="JBEHZE010000001">
    <property type="protein sequence ID" value="MEX6634419.1"/>
    <property type="molecule type" value="Genomic_DNA"/>
</dbReference>
<organism evidence="9 10">
    <name type="scientific">Hyphococcus lacteus</name>
    <dbReference type="NCBI Taxonomy" id="3143536"/>
    <lineage>
        <taxon>Bacteria</taxon>
        <taxon>Pseudomonadati</taxon>
        <taxon>Pseudomonadota</taxon>
        <taxon>Alphaproteobacteria</taxon>
        <taxon>Parvularculales</taxon>
        <taxon>Parvularculaceae</taxon>
        <taxon>Hyphococcus</taxon>
    </lineage>
</organism>
<dbReference type="InterPro" id="IPR005920">
    <property type="entry name" value="HutI"/>
</dbReference>
<evidence type="ECO:0000313" key="9">
    <source>
        <dbReference type="EMBL" id="MEX6634419.1"/>
    </source>
</evidence>
<comment type="subcellular location">
    <subcellularLocation>
        <location evidence="7">Cytoplasm</location>
    </subcellularLocation>
</comment>
<dbReference type="InterPro" id="IPR006680">
    <property type="entry name" value="Amidohydro-rel"/>
</dbReference>
<evidence type="ECO:0000313" key="10">
    <source>
        <dbReference type="Proteomes" id="UP001560685"/>
    </source>
</evidence>
<evidence type="ECO:0000259" key="8">
    <source>
        <dbReference type="Pfam" id="PF01979"/>
    </source>
</evidence>
<keyword evidence="7" id="KW-0963">Cytoplasm</keyword>
<feature type="binding site" evidence="7">
    <location>
        <position position="318"/>
    </location>
    <ligand>
        <name>N-formimidoyl-L-glutamate</name>
        <dbReference type="ChEBI" id="CHEBI:58928"/>
    </ligand>
</feature>
<proteinExistence type="inferred from homology"/>
<feature type="binding site" evidence="7">
    <location>
        <position position="320"/>
    </location>
    <ligand>
        <name>N-formimidoyl-L-glutamate</name>
        <dbReference type="ChEBI" id="CHEBI:58928"/>
    </ligand>
</feature>
<evidence type="ECO:0000256" key="6">
    <source>
        <dbReference type="ARBA" id="ARBA00023004"/>
    </source>
</evidence>
<feature type="binding site" evidence="7">
    <location>
        <position position="244"/>
    </location>
    <ligand>
        <name>4-imidazolone-5-propanoate</name>
        <dbReference type="ChEBI" id="CHEBI:77893"/>
    </ligand>
</feature>
<evidence type="ECO:0000256" key="2">
    <source>
        <dbReference type="ARBA" id="ARBA00022723"/>
    </source>
</evidence>
<keyword evidence="2 7" id="KW-0479">Metal-binding</keyword>
<evidence type="ECO:0000256" key="1">
    <source>
        <dbReference type="ARBA" id="ARBA00012864"/>
    </source>
</evidence>
<dbReference type="Gene3D" id="3.20.20.140">
    <property type="entry name" value="Metal-dependent hydrolases"/>
    <property type="match status" value="1"/>
</dbReference>
<feature type="binding site" evidence="7">
    <location>
        <position position="73"/>
    </location>
    <ligand>
        <name>Fe(3+)</name>
        <dbReference type="ChEBI" id="CHEBI:29034"/>
    </ligand>
</feature>
<dbReference type="Proteomes" id="UP001560685">
    <property type="component" value="Unassembled WGS sequence"/>
</dbReference>
<comment type="caution">
    <text evidence="9">The sequence shown here is derived from an EMBL/GenBank/DDBJ whole genome shotgun (WGS) entry which is preliminary data.</text>
</comment>
<feature type="binding site" evidence="7">
    <location>
        <position position="316"/>
    </location>
    <ligand>
        <name>Zn(2+)</name>
        <dbReference type="ChEBI" id="CHEBI:29105"/>
    </ligand>
</feature>
<protein>
    <recommendedName>
        <fullName evidence="1 7">Imidazolonepropionase</fullName>
        <ecNumber evidence="1 7">3.5.2.7</ecNumber>
    </recommendedName>
    <alternativeName>
        <fullName evidence="7">Imidazolone-5-propionate hydrolase</fullName>
    </alternativeName>
</protein>
<dbReference type="PANTHER" id="PTHR42752">
    <property type="entry name" value="IMIDAZOLONEPROPIONASE"/>
    <property type="match status" value="1"/>
</dbReference>
<feature type="domain" description="Amidohydrolase-related" evidence="8">
    <location>
        <begin position="63"/>
        <end position="381"/>
    </location>
</feature>
<dbReference type="EC" id="3.5.2.7" evidence="1 7"/>
<dbReference type="HAMAP" id="MF_00372">
    <property type="entry name" value="HutI"/>
    <property type="match status" value="1"/>
</dbReference>
<dbReference type="SUPFAM" id="SSF51338">
    <property type="entry name" value="Composite domain of metallo-dependent hydrolases"/>
    <property type="match status" value="1"/>
</dbReference>
<dbReference type="GO" id="GO:0050480">
    <property type="term" value="F:imidazolonepropionase activity"/>
    <property type="evidence" value="ECO:0007669"/>
    <property type="project" value="UniProtKB-EC"/>
</dbReference>
<keyword evidence="4 7" id="KW-0369">Histidine metabolism</keyword>
<keyword evidence="10" id="KW-1185">Reference proteome</keyword>
<comment type="function">
    <text evidence="7">Catalyzes the hydrolytic cleavage of the carbon-nitrogen bond in imidazolone-5-propanoate to yield N-formimidoyl-L-glutamate. It is the third step in the universal histidine degradation pathway.</text>
</comment>
<dbReference type="PANTHER" id="PTHR42752:SF1">
    <property type="entry name" value="IMIDAZOLONEPROPIONASE-RELATED"/>
    <property type="match status" value="1"/>
</dbReference>